<keyword evidence="2" id="KW-1185">Reference proteome</keyword>
<comment type="caution">
    <text evidence="1">The sequence shown here is derived from an EMBL/GenBank/DDBJ whole genome shotgun (WGS) entry which is preliminary data.</text>
</comment>
<protein>
    <submittedName>
        <fullName evidence="1">Uncharacterized protein</fullName>
    </submittedName>
</protein>
<evidence type="ECO:0000313" key="1">
    <source>
        <dbReference type="EMBL" id="KAK9323694.1"/>
    </source>
</evidence>
<sequence>MALLFLLEPVSAYVHGILCVSAVFHAYDLYFDGRIQTVLEESGLVVYQEGVDLTTVMGPGALLLDDLAGSAKVLTIFKVGAHVCTLHGQWNSQGIPPYPPQVSKVTCPGTTRVWTITSSDPDYSKSFQIGNHSPNPYDYYLNSYSLYGKYCGSY</sequence>
<organism evidence="1 2">
    <name type="scientific">Lipomyces orientalis</name>
    <dbReference type="NCBI Taxonomy" id="1233043"/>
    <lineage>
        <taxon>Eukaryota</taxon>
        <taxon>Fungi</taxon>
        <taxon>Dikarya</taxon>
        <taxon>Ascomycota</taxon>
        <taxon>Saccharomycotina</taxon>
        <taxon>Lipomycetes</taxon>
        <taxon>Lipomycetales</taxon>
        <taxon>Lipomycetaceae</taxon>
        <taxon>Lipomyces</taxon>
    </lineage>
</organism>
<accession>A0ACC3TRA8</accession>
<evidence type="ECO:0000313" key="2">
    <source>
        <dbReference type="Proteomes" id="UP001489719"/>
    </source>
</evidence>
<name>A0ACC3TRA8_9ASCO</name>
<gene>
    <name evidence="1" type="ORF">V1517DRAFT_319589</name>
</gene>
<reference evidence="2" key="1">
    <citation type="journal article" date="2024" name="Front. Bioeng. Biotechnol.">
        <title>Genome-scale model development and genomic sequencing of the oleaginous clade Lipomyces.</title>
        <authorList>
            <person name="Czajka J.J."/>
            <person name="Han Y."/>
            <person name="Kim J."/>
            <person name="Mondo S.J."/>
            <person name="Hofstad B.A."/>
            <person name="Robles A."/>
            <person name="Haridas S."/>
            <person name="Riley R."/>
            <person name="LaButti K."/>
            <person name="Pangilinan J."/>
            <person name="Andreopoulos W."/>
            <person name="Lipzen A."/>
            <person name="Yan J."/>
            <person name="Wang M."/>
            <person name="Ng V."/>
            <person name="Grigoriev I.V."/>
            <person name="Spatafora J.W."/>
            <person name="Magnuson J.K."/>
            <person name="Baker S.E."/>
            <person name="Pomraning K.R."/>
        </authorList>
    </citation>
    <scope>NUCLEOTIDE SEQUENCE [LARGE SCALE GENOMIC DNA]</scope>
    <source>
        <strain evidence="2">CBS 10300</strain>
    </source>
</reference>
<proteinExistence type="predicted"/>
<dbReference type="Proteomes" id="UP001489719">
    <property type="component" value="Unassembled WGS sequence"/>
</dbReference>
<dbReference type="EMBL" id="MU970058">
    <property type="protein sequence ID" value="KAK9323694.1"/>
    <property type="molecule type" value="Genomic_DNA"/>
</dbReference>